<evidence type="ECO:0000256" key="1">
    <source>
        <dbReference type="SAM" id="Phobius"/>
    </source>
</evidence>
<keyword evidence="3" id="KW-1185">Reference proteome</keyword>
<protein>
    <submittedName>
        <fullName evidence="2">Teicoplanin resistance protein VanZ</fullName>
    </submittedName>
</protein>
<evidence type="ECO:0000313" key="2">
    <source>
        <dbReference type="EMBL" id="AHK79711.1"/>
    </source>
</evidence>
<gene>
    <name evidence="2" type="ORF">M911_11675</name>
</gene>
<dbReference type="AlphaFoldDB" id="W8KVY1"/>
<keyword evidence="1" id="KW-1133">Transmembrane helix</keyword>
<evidence type="ECO:0000313" key="3">
    <source>
        <dbReference type="Proteomes" id="UP000019442"/>
    </source>
</evidence>
<name>W8KVY1_9GAMM</name>
<dbReference type="EMBL" id="CP007268">
    <property type="protein sequence ID" value="AHK79711.1"/>
    <property type="molecule type" value="Genomic_DNA"/>
</dbReference>
<sequence length="112" mass="12122">MTLIWGSGAVLVIAGTLLPARLVPAWLPDDKLLHRLAYGALALPPALFLPLPWVAPALLAILLLGWCLEWAQQWWVPGRRYCRGDLRANLLGVASGALLGLALRPLIGWLTG</sequence>
<dbReference type="RefSeq" id="WP_025282192.1">
    <property type="nucleotide sequence ID" value="NZ_CP007268.1"/>
</dbReference>
<accession>W8KVY1</accession>
<reference evidence="3" key="2">
    <citation type="submission" date="2014-02" db="EMBL/GenBank/DDBJ databases">
        <title>Draft Genome Sequence of extremely halophilic bacteria Halorhodospira halochloris.</title>
        <authorList>
            <person name="Singh K.S."/>
        </authorList>
    </citation>
    <scope>NUCLEOTIDE SEQUENCE [LARGE SCALE GENOMIC DNA]</scope>
    <source>
        <strain evidence="3">A</strain>
    </source>
</reference>
<organism evidence="2 3">
    <name type="scientific">Ectothiorhodospira haloalkaliphila</name>
    <dbReference type="NCBI Taxonomy" id="421628"/>
    <lineage>
        <taxon>Bacteria</taxon>
        <taxon>Pseudomonadati</taxon>
        <taxon>Pseudomonadota</taxon>
        <taxon>Gammaproteobacteria</taxon>
        <taxon>Chromatiales</taxon>
        <taxon>Ectothiorhodospiraceae</taxon>
        <taxon>Ectothiorhodospira</taxon>
    </lineage>
</organism>
<feature type="transmembrane region" description="Helical" evidence="1">
    <location>
        <begin position="88"/>
        <end position="107"/>
    </location>
</feature>
<proteinExistence type="predicted"/>
<dbReference type="HOGENOM" id="CLU_2193790_0_0_6"/>
<dbReference type="Proteomes" id="UP000019442">
    <property type="component" value="Chromosome"/>
</dbReference>
<keyword evidence="1" id="KW-0812">Transmembrane</keyword>
<keyword evidence="1" id="KW-0472">Membrane</keyword>
<reference evidence="2 3" key="1">
    <citation type="journal article" date="2014" name="J Genomics">
        <title>Draft Genome Sequence of the Extremely Halophilic Phototrophic Purple Sulfur Bacterium Halorhodospira halochloris.</title>
        <authorList>
            <person name="Singh K.S."/>
            <person name="Kirksey J."/>
            <person name="Hoff W.D."/>
            <person name="Deole R."/>
        </authorList>
    </citation>
    <scope>NUCLEOTIDE SEQUENCE [LARGE SCALE GENOMIC DNA]</scope>
    <source>
        <strain evidence="2 3">A</strain>
    </source>
</reference>
<feature type="transmembrane region" description="Helical" evidence="1">
    <location>
        <begin position="46"/>
        <end position="68"/>
    </location>
</feature>
<dbReference type="KEGG" id="hhc:M911_11675"/>